<feature type="compositionally biased region" description="Basic and acidic residues" evidence="2">
    <location>
        <begin position="1"/>
        <end position="11"/>
    </location>
</feature>
<feature type="compositionally biased region" description="Basic and acidic residues" evidence="2">
    <location>
        <begin position="369"/>
        <end position="379"/>
    </location>
</feature>
<evidence type="ECO:0000256" key="2">
    <source>
        <dbReference type="SAM" id="MobiDB-lite"/>
    </source>
</evidence>
<organism evidence="3 4">
    <name type="scientific">[Myrmecia] bisecta</name>
    <dbReference type="NCBI Taxonomy" id="41462"/>
    <lineage>
        <taxon>Eukaryota</taxon>
        <taxon>Viridiplantae</taxon>
        <taxon>Chlorophyta</taxon>
        <taxon>core chlorophytes</taxon>
        <taxon>Trebouxiophyceae</taxon>
        <taxon>Trebouxiales</taxon>
        <taxon>Trebouxiaceae</taxon>
        <taxon>Myrmecia</taxon>
    </lineage>
</organism>
<evidence type="ECO:0000313" key="4">
    <source>
        <dbReference type="Proteomes" id="UP001489004"/>
    </source>
</evidence>
<feature type="coiled-coil region" evidence="1">
    <location>
        <begin position="236"/>
        <end position="367"/>
    </location>
</feature>
<name>A0AAW1PLG6_9CHLO</name>
<dbReference type="EMBL" id="JALJOR010000010">
    <property type="protein sequence ID" value="KAK9810276.1"/>
    <property type="molecule type" value="Genomic_DNA"/>
</dbReference>
<dbReference type="Proteomes" id="UP001489004">
    <property type="component" value="Unassembled WGS sequence"/>
</dbReference>
<feature type="compositionally biased region" description="Polar residues" evidence="2">
    <location>
        <begin position="520"/>
        <end position="529"/>
    </location>
</feature>
<evidence type="ECO:0000313" key="3">
    <source>
        <dbReference type="EMBL" id="KAK9810276.1"/>
    </source>
</evidence>
<reference evidence="3 4" key="1">
    <citation type="journal article" date="2024" name="Nat. Commun.">
        <title>Phylogenomics reveals the evolutionary origins of lichenization in chlorophyte algae.</title>
        <authorList>
            <person name="Puginier C."/>
            <person name="Libourel C."/>
            <person name="Otte J."/>
            <person name="Skaloud P."/>
            <person name="Haon M."/>
            <person name="Grisel S."/>
            <person name="Petersen M."/>
            <person name="Berrin J.G."/>
            <person name="Delaux P.M."/>
            <person name="Dal Grande F."/>
            <person name="Keller J."/>
        </authorList>
    </citation>
    <scope>NUCLEOTIDE SEQUENCE [LARGE SCALE GENOMIC DNA]</scope>
    <source>
        <strain evidence="3 4">SAG 2043</strain>
    </source>
</reference>
<accession>A0AAW1PLG6</accession>
<dbReference type="AlphaFoldDB" id="A0AAW1PLG6"/>
<comment type="caution">
    <text evidence="3">The sequence shown here is derived from an EMBL/GenBank/DDBJ whole genome shotgun (WGS) entry which is preliminary data.</text>
</comment>
<evidence type="ECO:0000256" key="1">
    <source>
        <dbReference type="SAM" id="Coils"/>
    </source>
</evidence>
<feature type="region of interest" description="Disordered" evidence="2">
    <location>
        <begin position="518"/>
        <end position="544"/>
    </location>
</feature>
<keyword evidence="1" id="KW-0175">Coiled coil</keyword>
<keyword evidence="4" id="KW-1185">Reference proteome</keyword>
<protein>
    <submittedName>
        <fullName evidence="3">Uncharacterized protein</fullName>
    </submittedName>
</protein>
<gene>
    <name evidence="3" type="ORF">WJX72_007800</name>
</gene>
<proteinExistence type="predicted"/>
<sequence>MDDSASGRESSEDADVDALAGENEQLRRNFEELKQLHLQCLERLHFAEQRLAEADAAPAAQAAKPARQPEVDRALLVEDITKPLQQQIGALTGTVEELRQAQKLMRSKCHSLQAQLAEEGAKHALALEETRQQHQHTVDRLQFQLAEAKCTAGDNAVQQDIHNKLQQRLGEQDAVIRSLQSELASATALARAATVDKELLSVKCGTQVKHCLVEAAEAVAELAGCTRKLKSLGLELESAIAERGELVAQLSQAQADVRSRGAQLAALQEQLECERRAEADKAAALEQQWQAKQLLQAQQVQQVKQALTDLAAAHKQEVERLQQVAEAKHAEHKAGWQARWEQSQAELAQQAQQRAALQATLDQLMAAQHAEHERQHEQQQAKAPTSLAAARRQGAKEDSEEGLRGGIMQQQLEDAQARVRELEAKLERRGCALEGLRHKLTAEATAHALFMEQAQATWKLEKALLQQTQGWHANCQVCTAPQSRRASAHGDVSASHGKLAQLLSLCMASQNALRYPNPLAGSQQQSTSGIHEPAGNPSDQGMHLQGAMAGQSQIAAWREQLAGLQQWQSLYLPGAGVVCRA</sequence>
<feature type="region of interest" description="Disordered" evidence="2">
    <location>
        <begin position="1"/>
        <end position="23"/>
    </location>
</feature>
<feature type="compositionally biased region" description="Basic and acidic residues" evidence="2">
    <location>
        <begin position="394"/>
        <end position="403"/>
    </location>
</feature>
<feature type="region of interest" description="Disordered" evidence="2">
    <location>
        <begin position="367"/>
        <end position="407"/>
    </location>
</feature>